<dbReference type="InterPro" id="IPR051174">
    <property type="entry name" value="Cytochrome_c-type_ET"/>
</dbReference>
<evidence type="ECO:0000256" key="9">
    <source>
        <dbReference type="ARBA" id="ARBA00022982"/>
    </source>
</evidence>
<keyword evidence="12" id="KW-0472">Membrane</keyword>
<keyword evidence="10" id="KW-1133">Transmembrane helix</keyword>
<dbReference type="InterPro" id="IPR038266">
    <property type="entry name" value="NapC/NirT_cytc_sf"/>
</dbReference>
<organism evidence="14 15">
    <name type="scientific">Pseudodesulfovibrio nedwellii</name>
    <dbReference type="NCBI Taxonomy" id="2973072"/>
    <lineage>
        <taxon>Bacteria</taxon>
        <taxon>Pseudomonadati</taxon>
        <taxon>Thermodesulfobacteriota</taxon>
        <taxon>Desulfovibrionia</taxon>
        <taxon>Desulfovibrionales</taxon>
        <taxon>Desulfovibrionaceae</taxon>
    </lineage>
</organism>
<keyword evidence="7" id="KW-0812">Transmembrane</keyword>
<protein>
    <submittedName>
        <fullName evidence="14">Cytochrome c-type protein</fullName>
    </submittedName>
</protein>
<reference evidence="14 15" key="1">
    <citation type="submission" date="2022-08" db="EMBL/GenBank/DDBJ databases">
        <title>Genome Sequence of the sulphate-reducing bacterium, Pseudodesulfovibrio sp. SYK.</title>
        <authorList>
            <person name="Kondo R."/>
            <person name="Kataoka T."/>
        </authorList>
    </citation>
    <scope>NUCLEOTIDE SEQUENCE [LARGE SCALE GENOMIC DNA]</scope>
    <source>
        <strain evidence="14 15">SYK</strain>
    </source>
</reference>
<evidence type="ECO:0000256" key="3">
    <source>
        <dbReference type="ARBA" id="ARBA00022448"/>
    </source>
</evidence>
<dbReference type="Pfam" id="PF03264">
    <property type="entry name" value="Cytochrom_NNT"/>
    <property type="match status" value="1"/>
</dbReference>
<evidence type="ECO:0000256" key="11">
    <source>
        <dbReference type="ARBA" id="ARBA00023004"/>
    </source>
</evidence>
<evidence type="ECO:0000256" key="6">
    <source>
        <dbReference type="ARBA" id="ARBA00022617"/>
    </source>
</evidence>
<comment type="similarity">
    <text evidence="2">Belongs to the TorC/TorY family.</text>
</comment>
<dbReference type="InterPro" id="IPR036280">
    <property type="entry name" value="Multihaem_cyt_sf"/>
</dbReference>
<evidence type="ECO:0000256" key="1">
    <source>
        <dbReference type="ARBA" id="ARBA00004249"/>
    </source>
</evidence>
<accession>A0ABN6RXJ7</accession>
<keyword evidence="8" id="KW-0479">Metal-binding</keyword>
<keyword evidence="3" id="KW-0813">Transport</keyword>
<name>A0ABN6RXJ7_9BACT</name>
<proteinExistence type="inferred from homology"/>
<evidence type="ECO:0000256" key="2">
    <source>
        <dbReference type="ARBA" id="ARBA00006417"/>
    </source>
</evidence>
<comment type="subcellular location">
    <subcellularLocation>
        <location evidence="1">Cell inner membrane</location>
        <topology evidence="1">Single-pass type II membrane protein</topology>
    </subcellularLocation>
</comment>
<feature type="domain" description="NapC/NirT cytochrome c N-terminal" evidence="13">
    <location>
        <begin position="21"/>
        <end position="183"/>
    </location>
</feature>
<dbReference type="PANTHER" id="PTHR30333">
    <property type="entry name" value="CYTOCHROME C-TYPE PROTEIN"/>
    <property type="match status" value="1"/>
</dbReference>
<keyword evidence="9" id="KW-0249">Electron transport</keyword>
<sequence>MEKGFGARIGKHQWLLLAGICLGGVLLISAAVGAGSEGDEDEGNSLCLSCHVMEQTVYPEFKKTKHFNNSSGVRAKCSSCHVPQPLIPMLERKAASVSEIFSWMAGTIDTPEKFEENRLRLAKSVWADFKESDSRECKSCHNVTAFDFTAFKKPESAKTMQKGLQDGQTCIDCHKGIAHTMPDLSAGFRMLYEEIQSEAKNGDFDVEAVYPISVASCFLEKDGSKAGRLLPLTKLEVLETSGDWAKVRVRGWQQIGAERVICEAQGRRVFAAALSKKVLDTVKGGEPMVDPETGQSWRKAEFDCWIKVGEFVADIDRLNNYGSELHAATCGGCHAQTPASHFTANQWIGGIKSMGNRVSLDKNNYRLLLKYLQMRASDVTGETHS</sequence>
<dbReference type="Proteomes" id="UP001317742">
    <property type="component" value="Chromosome"/>
</dbReference>
<evidence type="ECO:0000256" key="8">
    <source>
        <dbReference type="ARBA" id="ARBA00022723"/>
    </source>
</evidence>
<evidence type="ECO:0000256" key="5">
    <source>
        <dbReference type="ARBA" id="ARBA00022519"/>
    </source>
</evidence>
<dbReference type="Gene3D" id="1.10.3820.10">
    <property type="entry name" value="Di-heme elbow motif domain"/>
    <property type="match status" value="1"/>
</dbReference>
<evidence type="ECO:0000256" key="12">
    <source>
        <dbReference type="ARBA" id="ARBA00023136"/>
    </source>
</evidence>
<keyword evidence="4" id="KW-1003">Cell membrane</keyword>
<dbReference type="RefSeq" id="WP_281761672.1">
    <property type="nucleotide sequence ID" value="NZ_AP026709.1"/>
</dbReference>
<evidence type="ECO:0000256" key="10">
    <source>
        <dbReference type="ARBA" id="ARBA00022989"/>
    </source>
</evidence>
<evidence type="ECO:0000259" key="13">
    <source>
        <dbReference type="Pfam" id="PF03264"/>
    </source>
</evidence>
<dbReference type="SUPFAM" id="SSF48695">
    <property type="entry name" value="Multiheme cytochromes"/>
    <property type="match status" value="1"/>
</dbReference>
<evidence type="ECO:0000313" key="14">
    <source>
        <dbReference type="EMBL" id="BDQ35739.1"/>
    </source>
</evidence>
<keyword evidence="6" id="KW-0349">Heme</keyword>
<gene>
    <name evidence="14" type="ORF">SYK_00990</name>
</gene>
<dbReference type="PANTHER" id="PTHR30333:SF3">
    <property type="entry name" value="CYTOCHROME C-TYPE PROTEIN TORY"/>
    <property type="match status" value="1"/>
</dbReference>
<evidence type="ECO:0000256" key="7">
    <source>
        <dbReference type="ARBA" id="ARBA00022692"/>
    </source>
</evidence>
<dbReference type="PIRSF" id="PIRSF000014">
    <property type="entry name" value="4_hem_cytch_TorC"/>
    <property type="match status" value="1"/>
</dbReference>
<dbReference type="EMBL" id="AP026709">
    <property type="protein sequence ID" value="BDQ35739.1"/>
    <property type="molecule type" value="Genomic_DNA"/>
</dbReference>
<evidence type="ECO:0000313" key="15">
    <source>
        <dbReference type="Proteomes" id="UP001317742"/>
    </source>
</evidence>
<dbReference type="InterPro" id="IPR005126">
    <property type="entry name" value="NapC/NirT_cyt_c_N"/>
</dbReference>
<keyword evidence="5" id="KW-0997">Cell inner membrane</keyword>
<keyword evidence="15" id="KW-1185">Reference proteome</keyword>
<dbReference type="InterPro" id="IPR009154">
    <property type="entry name" value="Membr-bd_4haem_cyt_TorC"/>
</dbReference>
<evidence type="ECO:0000256" key="4">
    <source>
        <dbReference type="ARBA" id="ARBA00022475"/>
    </source>
</evidence>
<keyword evidence="11" id="KW-0408">Iron</keyword>